<protein>
    <submittedName>
        <fullName evidence="1">Uncharacterized protein</fullName>
    </submittedName>
</protein>
<dbReference type="Proteomes" id="UP000636453">
    <property type="component" value="Unassembled WGS sequence"/>
</dbReference>
<comment type="caution">
    <text evidence="1">The sequence shown here is derived from an EMBL/GenBank/DDBJ whole genome shotgun (WGS) entry which is preliminary data.</text>
</comment>
<proteinExistence type="predicted"/>
<accession>A0A918Z0H4</accession>
<sequence length="100" mass="10931">MAKRASDPRSTSDRLLALRDTLPDLIAERPDPRLHSLTRRTAEGLFADVQDEEERAQCLRAFAEFGIALGVPATLVRDALELSGAPRRPRKAPLRAGGGE</sequence>
<keyword evidence="2" id="KW-1185">Reference proteome</keyword>
<gene>
    <name evidence="1" type="ORF">GCM10007167_12990</name>
</gene>
<evidence type="ECO:0000313" key="1">
    <source>
        <dbReference type="EMBL" id="GHE32459.1"/>
    </source>
</evidence>
<dbReference type="AlphaFoldDB" id="A0A918Z0H4"/>
<name>A0A918Z0H4_9GAMM</name>
<evidence type="ECO:0000313" key="2">
    <source>
        <dbReference type="Proteomes" id="UP000636453"/>
    </source>
</evidence>
<dbReference type="EMBL" id="BNCF01000006">
    <property type="protein sequence ID" value="GHE32459.1"/>
    <property type="molecule type" value="Genomic_DNA"/>
</dbReference>
<reference evidence="1" key="1">
    <citation type="journal article" date="2014" name="Int. J. Syst. Evol. Microbiol.">
        <title>Complete genome sequence of Corynebacterium casei LMG S-19264T (=DSM 44701T), isolated from a smear-ripened cheese.</title>
        <authorList>
            <consortium name="US DOE Joint Genome Institute (JGI-PGF)"/>
            <person name="Walter F."/>
            <person name="Albersmeier A."/>
            <person name="Kalinowski J."/>
            <person name="Ruckert C."/>
        </authorList>
    </citation>
    <scope>NUCLEOTIDE SEQUENCE</scope>
    <source>
        <strain evidence="1">KCTC 32020</strain>
    </source>
</reference>
<organism evidence="1 2">
    <name type="scientific">Vulcaniibacterium thermophilum</name>
    <dbReference type="NCBI Taxonomy" id="1169913"/>
    <lineage>
        <taxon>Bacteria</taxon>
        <taxon>Pseudomonadati</taxon>
        <taxon>Pseudomonadota</taxon>
        <taxon>Gammaproteobacteria</taxon>
        <taxon>Lysobacterales</taxon>
        <taxon>Lysobacteraceae</taxon>
        <taxon>Vulcaniibacterium</taxon>
    </lineage>
</organism>
<reference evidence="1" key="2">
    <citation type="submission" date="2020-09" db="EMBL/GenBank/DDBJ databases">
        <authorList>
            <person name="Sun Q."/>
            <person name="Kim S."/>
        </authorList>
    </citation>
    <scope>NUCLEOTIDE SEQUENCE</scope>
    <source>
        <strain evidence="1">KCTC 32020</strain>
    </source>
</reference>
<dbReference type="RefSeq" id="WP_146473798.1">
    <property type="nucleotide sequence ID" value="NZ_BNCF01000006.1"/>
</dbReference>